<comment type="subcellular location">
    <subcellularLocation>
        <location evidence="1">Mitochondrion membrane</location>
        <topology evidence="1">Multi-pass membrane protein</topology>
    </subcellularLocation>
</comment>
<name>A0AAE8SZE2_9PEZI</name>
<dbReference type="AlphaFoldDB" id="A0AAE8SZE2"/>
<keyword evidence="5" id="KW-0472">Membrane</keyword>
<organism evidence="6 7">
    <name type="scientific">Cephalotrichum gorgonifer</name>
    <dbReference type="NCBI Taxonomy" id="2041049"/>
    <lineage>
        <taxon>Eukaryota</taxon>
        <taxon>Fungi</taxon>
        <taxon>Dikarya</taxon>
        <taxon>Ascomycota</taxon>
        <taxon>Pezizomycotina</taxon>
        <taxon>Sordariomycetes</taxon>
        <taxon>Hypocreomycetidae</taxon>
        <taxon>Microascales</taxon>
        <taxon>Microascaceae</taxon>
        <taxon>Cephalotrichum</taxon>
    </lineage>
</organism>
<accession>A0AAE8SZE2</accession>
<keyword evidence="4" id="KW-0496">Mitochondrion</keyword>
<dbReference type="PANTHER" id="PTHR28234">
    <property type="entry name" value="NUCLEAR CONTROL OF ATPASE PROTEIN 2"/>
    <property type="match status" value="1"/>
</dbReference>
<protein>
    <submittedName>
        <fullName evidence="6">Related to NCA2 protein</fullName>
    </submittedName>
</protein>
<evidence type="ECO:0000313" key="7">
    <source>
        <dbReference type="Proteomes" id="UP001187682"/>
    </source>
</evidence>
<evidence type="ECO:0000256" key="2">
    <source>
        <dbReference type="ARBA" id="ARBA00022692"/>
    </source>
</evidence>
<evidence type="ECO:0000256" key="3">
    <source>
        <dbReference type="ARBA" id="ARBA00022989"/>
    </source>
</evidence>
<evidence type="ECO:0000313" key="6">
    <source>
        <dbReference type="EMBL" id="SPO05987.1"/>
    </source>
</evidence>
<sequence>MSVIGDRVWAINTQLNTISRDHDLFLFAEDEQITAQEQGILVASALESPKALELLKIVKALSTPSSSDPLLPTWRVEQLLTQSQLVMGGVDAPGQHPDGDVGGEIANLYEAEIGWLLVAKAAMQIYGAMLQTLIDQNISLDSHASYWYDISRSYSHAFILCVQKSPLKLWSFSRDVYHESTHRIRGLQAPQEDIPHDNNYELNDDAVTANGPTITTTMTLSQRWKQFYLIVRTTVQDRSLVNIQDRILSPIALCQAEAREKAYHIRRLKENVACGVGALVHEGLDFDAGGWKDVLERSVSLMETVLVETPVLDGTVSDFEERIFRAVDNDPELANHVDEDSAAAPRRLASRLLGILQHRLPRQASDTRALVRENGRPSAWVRYWLPAALGLLSSSAVLRFVTSRKADIVRWVSDLALTARDFWTNWVVEPVRKVVATIRHDEGREIALMGRDSLRTDLASLERMVVDFAVDKPHFATADGSHQLAPLTAAQVAEIRTRVAQGDVTPVLRAFEKDLKSPLLGALKGDLVRSLLIQVQKSKVDMEVALSGIDALLRSQELVFGFVGLTPGILVSVGLYQYVRGVLSGRVGLRREGRAGRTIRAVRTIGRMLARADLTPEKTMTYEQIGNLLCQVHILRETVPASMPKDTRRDFLLDLDDLVNLRVVPFQRRTMDDIAFTYAKWLL</sequence>
<keyword evidence="2" id="KW-0812">Transmembrane</keyword>
<dbReference type="PANTHER" id="PTHR28234:SF1">
    <property type="entry name" value="NUCLEAR CONTROL OF ATPASE PROTEIN 2"/>
    <property type="match status" value="1"/>
</dbReference>
<dbReference type="Proteomes" id="UP001187682">
    <property type="component" value="Unassembled WGS sequence"/>
</dbReference>
<dbReference type="GO" id="GO:0005741">
    <property type="term" value="C:mitochondrial outer membrane"/>
    <property type="evidence" value="ECO:0007669"/>
    <property type="project" value="TreeGrafter"/>
</dbReference>
<evidence type="ECO:0000256" key="5">
    <source>
        <dbReference type="ARBA" id="ARBA00023136"/>
    </source>
</evidence>
<evidence type="ECO:0000256" key="4">
    <source>
        <dbReference type="ARBA" id="ARBA00023128"/>
    </source>
</evidence>
<dbReference type="InterPro" id="IPR013946">
    <property type="entry name" value="NCA2-like"/>
</dbReference>
<gene>
    <name evidence="6" type="ORF">DNG_08676</name>
</gene>
<reference evidence="6" key="1">
    <citation type="submission" date="2018-03" db="EMBL/GenBank/DDBJ databases">
        <authorList>
            <person name="Guldener U."/>
        </authorList>
    </citation>
    <scope>NUCLEOTIDE SEQUENCE</scope>
</reference>
<keyword evidence="3" id="KW-1133">Transmembrane helix</keyword>
<dbReference type="EMBL" id="ONZQ02000014">
    <property type="protein sequence ID" value="SPO05987.1"/>
    <property type="molecule type" value="Genomic_DNA"/>
</dbReference>
<evidence type="ECO:0000256" key="1">
    <source>
        <dbReference type="ARBA" id="ARBA00004225"/>
    </source>
</evidence>
<keyword evidence="7" id="KW-1185">Reference proteome</keyword>
<dbReference type="Pfam" id="PF08637">
    <property type="entry name" value="NCA2"/>
    <property type="match status" value="1"/>
</dbReference>
<comment type="caution">
    <text evidence="6">The sequence shown here is derived from an EMBL/GenBank/DDBJ whole genome shotgun (WGS) entry which is preliminary data.</text>
</comment>
<proteinExistence type="predicted"/>